<feature type="transmembrane region" description="Helical" evidence="7">
    <location>
        <begin position="377"/>
        <end position="396"/>
    </location>
</feature>
<evidence type="ECO:0000256" key="5">
    <source>
        <dbReference type="ARBA" id="ARBA00023180"/>
    </source>
</evidence>
<keyword evidence="4 7" id="KW-0472">Membrane</keyword>
<dbReference type="PANTHER" id="PTHR23502">
    <property type="entry name" value="MAJOR FACILITATOR SUPERFAMILY"/>
    <property type="match status" value="1"/>
</dbReference>
<dbReference type="AlphaFoldDB" id="A0A3N2Q4A9"/>
<dbReference type="Gene3D" id="1.20.1250.20">
    <property type="entry name" value="MFS general substrate transporter like domains"/>
    <property type="match status" value="1"/>
</dbReference>
<feature type="transmembrane region" description="Helical" evidence="7">
    <location>
        <begin position="66"/>
        <end position="89"/>
    </location>
</feature>
<feature type="transmembrane region" description="Helical" evidence="7">
    <location>
        <begin position="222"/>
        <end position="241"/>
    </location>
</feature>
<keyword evidence="5" id="KW-0325">Glycoprotein</keyword>
<comment type="subcellular location">
    <subcellularLocation>
        <location evidence="1">Membrane</location>
        <topology evidence="1">Multi-pass membrane protein</topology>
    </subcellularLocation>
</comment>
<dbReference type="EMBL" id="ML119052">
    <property type="protein sequence ID" value="ROT41488.1"/>
    <property type="molecule type" value="Genomic_DNA"/>
</dbReference>
<feature type="transmembrane region" description="Helical" evidence="7">
    <location>
        <begin position="402"/>
        <end position="423"/>
    </location>
</feature>
<keyword evidence="2 7" id="KW-0812">Transmembrane</keyword>
<dbReference type="InterPro" id="IPR011701">
    <property type="entry name" value="MFS"/>
</dbReference>
<feature type="transmembrane region" description="Helical" evidence="7">
    <location>
        <begin position="291"/>
        <end position="316"/>
    </location>
</feature>
<feature type="transmembrane region" description="Helical" evidence="7">
    <location>
        <begin position="435"/>
        <end position="458"/>
    </location>
</feature>
<evidence type="ECO:0000313" key="9">
    <source>
        <dbReference type="EMBL" id="ROT41488.1"/>
    </source>
</evidence>
<gene>
    <name evidence="9" type="ORF">SODALDRAFT_331223</name>
</gene>
<dbReference type="PANTHER" id="PTHR23502:SF33">
    <property type="entry name" value="MAJOR FACILITATOR SUPERFAMILY (MFS) PROFILE DOMAIN-CONTAINING PROTEIN-RELATED"/>
    <property type="match status" value="1"/>
</dbReference>
<evidence type="ECO:0000259" key="8">
    <source>
        <dbReference type="PROSITE" id="PS50850"/>
    </source>
</evidence>
<feature type="transmembrane region" description="Helical" evidence="7">
    <location>
        <begin position="195"/>
        <end position="216"/>
    </location>
</feature>
<accession>A0A3N2Q4A9</accession>
<evidence type="ECO:0000313" key="10">
    <source>
        <dbReference type="Proteomes" id="UP000272025"/>
    </source>
</evidence>
<dbReference type="SUPFAM" id="SSF103473">
    <property type="entry name" value="MFS general substrate transporter"/>
    <property type="match status" value="1"/>
</dbReference>
<dbReference type="CDD" id="cd17323">
    <property type="entry name" value="MFS_Tpo1_MDR_like"/>
    <property type="match status" value="1"/>
</dbReference>
<evidence type="ECO:0000256" key="3">
    <source>
        <dbReference type="ARBA" id="ARBA00022989"/>
    </source>
</evidence>
<evidence type="ECO:0000256" key="2">
    <source>
        <dbReference type="ARBA" id="ARBA00022692"/>
    </source>
</evidence>
<feature type="domain" description="Major facilitator superfamily (MFS) profile" evidence="8">
    <location>
        <begin position="67"/>
        <end position="504"/>
    </location>
</feature>
<organism evidence="9 10">
    <name type="scientific">Sodiomyces alkalinus (strain CBS 110278 / VKM F-3762 / F11)</name>
    <name type="common">Alkaliphilic filamentous fungus</name>
    <dbReference type="NCBI Taxonomy" id="1314773"/>
    <lineage>
        <taxon>Eukaryota</taxon>
        <taxon>Fungi</taxon>
        <taxon>Dikarya</taxon>
        <taxon>Ascomycota</taxon>
        <taxon>Pezizomycotina</taxon>
        <taxon>Sordariomycetes</taxon>
        <taxon>Hypocreomycetidae</taxon>
        <taxon>Glomerellales</taxon>
        <taxon>Plectosphaerellaceae</taxon>
        <taxon>Sodiomyces</taxon>
    </lineage>
</organism>
<evidence type="ECO:0000256" key="6">
    <source>
        <dbReference type="SAM" id="MobiDB-lite"/>
    </source>
</evidence>
<evidence type="ECO:0000256" key="1">
    <source>
        <dbReference type="ARBA" id="ARBA00004141"/>
    </source>
</evidence>
<feature type="transmembrane region" description="Helical" evidence="7">
    <location>
        <begin position="134"/>
        <end position="153"/>
    </location>
</feature>
<feature type="transmembrane region" description="Helical" evidence="7">
    <location>
        <begin position="101"/>
        <end position="122"/>
    </location>
</feature>
<keyword evidence="3 7" id="KW-1133">Transmembrane helix</keyword>
<evidence type="ECO:0000256" key="7">
    <source>
        <dbReference type="SAM" id="Phobius"/>
    </source>
</evidence>
<dbReference type="RefSeq" id="XP_028469294.1">
    <property type="nucleotide sequence ID" value="XM_028611404.1"/>
</dbReference>
<proteinExistence type="predicted"/>
<dbReference type="PROSITE" id="PS50850">
    <property type="entry name" value="MFS"/>
    <property type="match status" value="1"/>
</dbReference>
<dbReference type="Proteomes" id="UP000272025">
    <property type="component" value="Unassembled WGS sequence"/>
</dbReference>
<dbReference type="GO" id="GO:0016020">
    <property type="term" value="C:membrane"/>
    <property type="evidence" value="ECO:0007669"/>
    <property type="project" value="UniProtKB-SubCell"/>
</dbReference>
<dbReference type="GO" id="GO:0022857">
    <property type="term" value="F:transmembrane transporter activity"/>
    <property type="evidence" value="ECO:0007669"/>
    <property type="project" value="InterPro"/>
</dbReference>
<feature type="transmembrane region" description="Helical" evidence="7">
    <location>
        <begin position="336"/>
        <end position="356"/>
    </location>
</feature>
<evidence type="ECO:0000256" key="4">
    <source>
        <dbReference type="ARBA" id="ARBA00023136"/>
    </source>
</evidence>
<name>A0A3N2Q4A9_SODAK</name>
<dbReference type="STRING" id="1314773.A0A3N2Q4A9"/>
<dbReference type="InterPro" id="IPR020846">
    <property type="entry name" value="MFS_dom"/>
</dbReference>
<feature type="transmembrane region" description="Helical" evidence="7">
    <location>
        <begin position="470"/>
        <end position="490"/>
    </location>
</feature>
<sequence>MEKSNAVESGDSGHSSDMPDKTQSNAGSPIVGESFPLMDLERNVVGWESETDPLNPRNWSNWKKTYLMILMGIISTLSPLASSLVAPAIPLTLEELNETSLVLGSFMVTIYILGFAVGPLFLGPLSELYGRYPVVILSTWTFNAWVLGSALAPNMSGLIVMRFLAGVGGSGVMTLAPAIIADVYPVEQRAATTSLIVMAQSVGPALGPICGGFIAQELGWRWTYWVLLIASASVTVLMTFFMHESYAPRLLEKKAQRLRKETGRDDLRTALDQNLTSTQLLARSIIRPTQLLTMSPIVILICSYVSTIYGFMYLWFTTIPTVFQETYGWPTSYVGLAYTPMAVGMILSLFLIMKTNDATVIKLTKKNNNVYEPEMRLPASIYYAAFVPVSLFWYGWAVEKKAHWAVTVVGMLPLGFGMVGIFLPCQTYLVDAFGIYSASAVAASRTFMSFFGAFFPLAGPPLYEALGAGVGNTVLGLIALVMTPIPMLLYKYGGMIRRRYPVKL</sequence>
<dbReference type="GeneID" id="39579882"/>
<dbReference type="OrthoDB" id="5296287at2759"/>
<feature type="transmembrane region" description="Helical" evidence="7">
    <location>
        <begin position="159"/>
        <end position="183"/>
    </location>
</feature>
<protein>
    <submittedName>
        <fullName evidence="9">MFS general substrate transporter</fullName>
    </submittedName>
</protein>
<dbReference type="Pfam" id="PF07690">
    <property type="entry name" value="MFS_1"/>
    <property type="match status" value="1"/>
</dbReference>
<dbReference type="InterPro" id="IPR036259">
    <property type="entry name" value="MFS_trans_sf"/>
</dbReference>
<feature type="region of interest" description="Disordered" evidence="6">
    <location>
        <begin position="1"/>
        <end position="26"/>
    </location>
</feature>
<dbReference type="FunFam" id="1.20.1250.20:FF:000011">
    <property type="entry name" value="MFS multidrug transporter, putative"/>
    <property type="match status" value="1"/>
</dbReference>
<reference evidence="9 10" key="1">
    <citation type="journal article" date="2018" name="Mol. Ecol.">
        <title>The obligate alkalophilic soda-lake fungus Sodiomyces alkalinus has shifted to a protein diet.</title>
        <authorList>
            <person name="Grum-Grzhimaylo A.A."/>
            <person name="Falkoski D.L."/>
            <person name="van den Heuvel J."/>
            <person name="Valero-Jimenez C.A."/>
            <person name="Min B."/>
            <person name="Choi I.G."/>
            <person name="Lipzen A."/>
            <person name="Daum C.G."/>
            <person name="Aanen D.K."/>
            <person name="Tsang A."/>
            <person name="Henrissat B."/>
            <person name="Bilanenko E.N."/>
            <person name="de Vries R.P."/>
            <person name="van Kan J.A.L."/>
            <person name="Grigoriev I.V."/>
            <person name="Debets A.J.M."/>
        </authorList>
    </citation>
    <scope>NUCLEOTIDE SEQUENCE [LARGE SCALE GENOMIC DNA]</scope>
    <source>
        <strain evidence="9 10">F11</strain>
    </source>
</reference>
<keyword evidence="10" id="KW-1185">Reference proteome</keyword>